<dbReference type="SUPFAM" id="SSF58022">
    <property type="entry name" value="XRCC4, C-terminal oligomerization domain"/>
    <property type="match status" value="1"/>
</dbReference>
<dbReference type="HOGENOM" id="CLU_395518_0_0_1"/>
<evidence type="ECO:0000256" key="4">
    <source>
        <dbReference type="ARBA" id="ARBA00022448"/>
    </source>
</evidence>
<feature type="non-terminal residue" evidence="15">
    <location>
        <position position="1"/>
    </location>
</feature>
<dbReference type="PROSITE" id="PS50082">
    <property type="entry name" value="WD_REPEATS_2"/>
    <property type="match status" value="2"/>
</dbReference>
<evidence type="ECO:0000256" key="13">
    <source>
        <dbReference type="SAM" id="Coils"/>
    </source>
</evidence>
<evidence type="ECO:0000313" key="15">
    <source>
        <dbReference type="EMBL" id="ENN78217.1"/>
    </source>
</evidence>
<dbReference type="GO" id="GO:0034198">
    <property type="term" value="P:cellular response to amino acid starvation"/>
    <property type="evidence" value="ECO:0007669"/>
    <property type="project" value="TreeGrafter"/>
</dbReference>
<sequence>MNHYYYPQCGSNGTVWKLCVVYHEEWPELIVFEQDKAWKAKLTKADLQAQPKYNSNNYADKLKTFFARPPENGKFEFKAGCFKILLPLEGDQLHMVFFTCRLTEVNLAENALKLLDEFYASDRKNANELATLRQQHDLAESANKTLKRKLDEFLERRKSETISLHSNFLAILNEKKRHIQHLNDLLMAFRQGRPTVNPAVEMKRRKKSAPAKRRNVRSKKASPLPSSESEQADSDEKSKYNTDDSASSPRERNNSPIPSTSAAQDPTFADQELQSFQLPRRIPVRDVVQEEELLPRKPIQEQISSSTNKIEALSDTEEEPYNNFLKSMFECQEISAEHKDLIHDVSYDYYGDRIATCSSDQYVKVWDRNEEGKWILSSCWKGHSASVWKVTWAHPEFGQVLATCSFDRTATVWEEIVGDTPGPGKSGQRHWMRRTNLVDSRTSVTDVKFGPKAQGLQLATCSAEGIIRIYEAPDVMNLSQWTLQHEVQCKLSLSCLTWNCSLSRAHPPMIAVGSDEPGSGGKVFIYEYSENSRKWIKLDTVSCITEPVHDIAFAPNLGRTFHILGVATNNVRIINLTPTDDEQSQQSGITKLDIQTVAQFDEHGSTVWRVCWNVNGSVLCSSGDDGCVRMFRIHSKTLWKQEGVLKGDGNQVPTAMEAAQSGPQHIPQGSPVGSIASQTARYIKLGSISQPSREPWY</sequence>
<dbReference type="Gene3D" id="2.130.10.10">
    <property type="entry name" value="YVTN repeat-like/Quinoprotein amine dehydrogenase"/>
    <property type="match status" value="1"/>
</dbReference>
<evidence type="ECO:0000256" key="1">
    <source>
        <dbReference type="ARBA" id="ARBA00004259"/>
    </source>
</evidence>
<dbReference type="EMBL" id="KB740923">
    <property type="protein sequence ID" value="ENN78217.1"/>
    <property type="molecule type" value="Genomic_DNA"/>
</dbReference>
<evidence type="ECO:0000256" key="5">
    <source>
        <dbReference type="ARBA" id="ARBA00022574"/>
    </source>
</evidence>
<evidence type="ECO:0000256" key="14">
    <source>
        <dbReference type="SAM" id="MobiDB-lite"/>
    </source>
</evidence>
<proteinExistence type="inferred from homology"/>
<feature type="region of interest" description="Disordered" evidence="14">
    <location>
        <begin position="196"/>
        <end position="266"/>
    </location>
</feature>
<feature type="coiled-coil region" evidence="13">
    <location>
        <begin position="129"/>
        <end position="156"/>
    </location>
</feature>
<keyword evidence="9" id="KW-0653">Protein transport</keyword>
<dbReference type="PROSITE" id="PS50294">
    <property type="entry name" value="WD_REPEATS_REGION"/>
    <property type="match status" value="1"/>
</dbReference>
<keyword evidence="4" id="KW-0813">Transport</keyword>
<evidence type="ECO:0000256" key="12">
    <source>
        <dbReference type="ARBA" id="ARBA00023306"/>
    </source>
</evidence>
<keyword evidence="11" id="KW-0539">Nucleus</keyword>
<name>N6UHU1_DENPD</name>
<keyword evidence="7" id="KW-0677">Repeat</keyword>
<dbReference type="GO" id="GO:0031080">
    <property type="term" value="C:nuclear pore outer ring"/>
    <property type="evidence" value="ECO:0007669"/>
    <property type="project" value="TreeGrafter"/>
</dbReference>
<reference evidence="15" key="1">
    <citation type="journal article" date="2013" name="Genome Biol.">
        <title>Draft genome of the mountain pine beetle, Dendroctonus ponderosae Hopkins, a major forest pest.</title>
        <authorList>
            <person name="Keeling C.I."/>
            <person name="Yuen M.M."/>
            <person name="Liao N.Y."/>
            <person name="Docking T.R."/>
            <person name="Chan S.K."/>
            <person name="Taylor G.A."/>
            <person name="Palmquist D.L."/>
            <person name="Jackman S.D."/>
            <person name="Nguyen A."/>
            <person name="Li M."/>
            <person name="Henderson H."/>
            <person name="Janes J.K."/>
            <person name="Zhao Y."/>
            <person name="Pandoh P."/>
            <person name="Moore R."/>
            <person name="Sperling F.A."/>
            <person name="Huber D.P."/>
            <person name="Birol I."/>
            <person name="Jones S.J."/>
            <person name="Bohlmann J."/>
        </authorList>
    </citation>
    <scope>NUCLEOTIDE SEQUENCE</scope>
</reference>
<dbReference type="AlphaFoldDB" id="N6UHU1"/>
<keyword evidence="10" id="KW-0458">Lysosome</keyword>
<dbReference type="SMART" id="SM00320">
    <property type="entry name" value="WD40"/>
    <property type="match status" value="4"/>
</dbReference>
<feature type="compositionally biased region" description="Basic residues" evidence="14">
    <location>
        <begin position="203"/>
        <end position="220"/>
    </location>
</feature>
<dbReference type="FunFam" id="2.130.10.10:FF:000063">
    <property type="entry name" value="SEH1 like nucleoporin"/>
    <property type="match status" value="1"/>
</dbReference>
<evidence type="ECO:0000256" key="11">
    <source>
        <dbReference type="ARBA" id="ARBA00023242"/>
    </source>
</evidence>
<dbReference type="GO" id="GO:1904263">
    <property type="term" value="P:positive regulation of TORC1 signaling"/>
    <property type="evidence" value="ECO:0007669"/>
    <property type="project" value="TreeGrafter"/>
</dbReference>
<feature type="compositionally biased region" description="Polar residues" evidence="14">
    <location>
        <begin position="243"/>
        <end position="264"/>
    </location>
</feature>
<keyword evidence="13" id="KW-0175">Coiled coil</keyword>
<dbReference type="PANTHER" id="PTHR11024">
    <property type="entry name" value="NUCLEAR PORE COMPLEX PROTEIN SEC13 / SEH1 FAMILY MEMBER"/>
    <property type="match status" value="1"/>
</dbReference>
<evidence type="ECO:0000256" key="8">
    <source>
        <dbReference type="ARBA" id="ARBA00022776"/>
    </source>
</evidence>
<keyword evidence="5" id="KW-0853">WD repeat</keyword>
<evidence type="ECO:0000256" key="3">
    <source>
        <dbReference type="ARBA" id="ARBA00010102"/>
    </source>
</evidence>
<evidence type="ECO:0000256" key="2">
    <source>
        <dbReference type="ARBA" id="ARBA00004371"/>
    </source>
</evidence>
<dbReference type="GO" id="GO:0005764">
    <property type="term" value="C:lysosome"/>
    <property type="evidence" value="ECO:0007669"/>
    <property type="project" value="UniProtKB-SubCell"/>
</dbReference>
<dbReference type="InterPro" id="IPR001680">
    <property type="entry name" value="WD40_rpt"/>
</dbReference>
<dbReference type="PANTHER" id="PTHR11024:SF3">
    <property type="entry name" value="NUCLEOPORIN SEH1"/>
    <property type="match status" value="1"/>
</dbReference>
<keyword evidence="6" id="KW-0132">Cell division</keyword>
<comment type="subcellular location">
    <subcellularLocation>
        <location evidence="2">Lysosome</location>
    </subcellularLocation>
    <subcellularLocation>
        <location evidence="1">Nucleus envelope</location>
    </subcellularLocation>
</comment>
<gene>
    <name evidence="15" type="ORF">YQE_05369</name>
</gene>
<dbReference type="GO" id="GO:0051301">
    <property type="term" value="P:cell division"/>
    <property type="evidence" value="ECO:0007669"/>
    <property type="project" value="UniProtKB-KW"/>
</dbReference>
<dbReference type="InterPro" id="IPR036322">
    <property type="entry name" value="WD40_repeat_dom_sf"/>
</dbReference>
<evidence type="ECO:0000256" key="6">
    <source>
        <dbReference type="ARBA" id="ARBA00022618"/>
    </source>
</evidence>
<evidence type="ECO:0000256" key="10">
    <source>
        <dbReference type="ARBA" id="ARBA00023228"/>
    </source>
</evidence>
<dbReference type="SUPFAM" id="SSF50978">
    <property type="entry name" value="WD40 repeat-like"/>
    <property type="match status" value="1"/>
</dbReference>
<evidence type="ECO:0000256" key="7">
    <source>
        <dbReference type="ARBA" id="ARBA00022737"/>
    </source>
</evidence>
<dbReference type="GO" id="GO:0005198">
    <property type="term" value="F:structural molecule activity"/>
    <property type="evidence" value="ECO:0007669"/>
    <property type="project" value="InterPro"/>
</dbReference>
<dbReference type="Pfam" id="PF00400">
    <property type="entry name" value="WD40"/>
    <property type="match status" value="3"/>
</dbReference>
<dbReference type="OrthoDB" id="364224at2759"/>
<dbReference type="GO" id="GO:0035859">
    <property type="term" value="C:Seh1-associated complex"/>
    <property type="evidence" value="ECO:0007669"/>
    <property type="project" value="TreeGrafter"/>
</dbReference>
<accession>N6UHU1</accession>
<dbReference type="InterPro" id="IPR015943">
    <property type="entry name" value="WD40/YVTN_repeat-like_dom_sf"/>
</dbReference>
<dbReference type="GO" id="GO:0015031">
    <property type="term" value="P:protein transport"/>
    <property type="evidence" value="ECO:0007669"/>
    <property type="project" value="UniProtKB-KW"/>
</dbReference>
<comment type="similarity">
    <text evidence="3">Belongs to the WD repeat SEC13 family.</text>
</comment>
<organism evidence="15">
    <name type="scientific">Dendroctonus ponderosae</name>
    <name type="common">Mountain pine beetle</name>
    <dbReference type="NCBI Taxonomy" id="77166"/>
    <lineage>
        <taxon>Eukaryota</taxon>
        <taxon>Metazoa</taxon>
        <taxon>Ecdysozoa</taxon>
        <taxon>Arthropoda</taxon>
        <taxon>Hexapoda</taxon>
        <taxon>Insecta</taxon>
        <taxon>Pterygota</taxon>
        <taxon>Neoptera</taxon>
        <taxon>Endopterygota</taxon>
        <taxon>Coleoptera</taxon>
        <taxon>Polyphaga</taxon>
        <taxon>Cucujiformia</taxon>
        <taxon>Curculionidae</taxon>
        <taxon>Scolytinae</taxon>
        <taxon>Dendroctonus</taxon>
    </lineage>
</organism>
<keyword evidence="12" id="KW-0131">Cell cycle</keyword>
<keyword evidence="8" id="KW-0498">Mitosis</keyword>
<evidence type="ECO:0000256" key="9">
    <source>
        <dbReference type="ARBA" id="ARBA00022927"/>
    </source>
</evidence>
<protein>
    <submittedName>
        <fullName evidence="15">Uncharacterized protein</fullName>
    </submittedName>
</protein>
<dbReference type="InterPro" id="IPR037363">
    <property type="entry name" value="Sec13/Seh1_fam"/>
</dbReference>